<feature type="domain" description="Oxidoreductase molybdopterin-binding" evidence="5">
    <location>
        <begin position="46"/>
        <end position="207"/>
    </location>
</feature>
<dbReference type="PANTHER" id="PTHR19372">
    <property type="entry name" value="SULFITE REDUCTASE"/>
    <property type="match status" value="1"/>
</dbReference>
<dbReference type="GO" id="GO:0030151">
    <property type="term" value="F:molybdenum ion binding"/>
    <property type="evidence" value="ECO:0007669"/>
    <property type="project" value="InterPro"/>
</dbReference>
<dbReference type="GO" id="GO:0020037">
    <property type="term" value="F:heme binding"/>
    <property type="evidence" value="ECO:0007669"/>
    <property type="project" value="TreeGrafter"/>
</dbReference>
<keyword evidence="8" id="KW-1185">Reference proteome</keyword>
<dbReference type="InterPro" id="IPR008335">
    <property type="entry name" value="Mopterin_OxRdtase_euk"/>
</dbReference>
<evidence type="ECO:0000256" key="4">
    <source>
        <dbReference type="ARBA" id="ARBA00023002"/>
    </source>
</evidence>
<dbReference type="GO" id="GO:0043546">
    <property type="term" value="F:molybdopterin cofactor binding"/>
    <property type="evidence" value="ECO:0007669"/>
    <property type="project" value="TreeGrafter"/>
</dbReference>
<keyword evidence="2" id="KW-0500">Molybdenum</keyword>
<evidence type="ECO:0000313" key="8">
    <source>
        <dbReference type="Proteomes" id="UP000799118"/>
    </source>
</evidence>
<name>A0A6A4I005_9AGAR</name>
<dbReference type="GO" id="GO:0008482">
    <property type="term" value="F:sulfite oxidase activity"/>
    <property type="evidence" value="ECO:0007669"/>
    <property type="project" value="TreeGrafter"/>
</dbReference>
<comment type="cofactor">
    <cofactor evidence="1">
        <name>Mo-molybdopterin</name>
        <dbReference type="ChEBI" id="CHEBI:71302"/>
    </cofactor>
</comment>
<accession>A0A6A4I005</accession>
<dbReference type="InterPro" id="IPR005066">
    <property type="entry name" value="MoCF_OxRdtse_dimer"/>
</dbReference>
<dbReference type="PRINTS" id="PR00407">
    <property type="entry name" value="EUMOPTERIN"/>
</dbReference>
<evidence type="ECO:0000256" key="2">
    <source>
        <dbReference type="ARBA" id="ARBA00022505"/>
    </source>
</evidence>
<sequence>MDYSFEPPHSDKLYVQAQQPFNAEPPVASLVEFAYTPEELVYCRNHGPVREFVEDEYTIAIKGVAIEKEISISVPELKSSFPKARVVAALQLDGFNGVIANAMWGGVRLRDVLDHVGVHANDSLLHVCFASFATLCQDDEYYGASIPLEKALNLEDDVLLAYEMNDEPLSAEHGGPLRVVVPGYLGARWVKWLDTITISLEESPNYYQQRDYKILPPEIETKDQARSIWSKYASMTALPLNSVIASSFKVSPSKLRVKGYAIPGECGNIAAVEISADNGITWHPSQIIYQEGKWSWTIWEAEIHVTGSSGEICCRAKDTAGNVQPKEGISKWNMRGVAFSGWGRIQW</sequence>
<dbReference type="EMBL" id="ML769423">
    <property type="protein sequence ID" value="KAE9403651.1"/>
    <property type="molecule type" value="Genomic_DNA"/>
</dbReference>
<keyword evidence="3" id="KW-0479">Metal-binding</keyword>
<organism evidence="7 8">
    <name type="scientific">Gymnopus androsaceus JB14</name>
    <dbReference type="NCBI Taxonomy" id="1447944"/>
    <lineage>
        <taxon>Eukaryota</taxon>
        <taxon>Fungi</taxon>
        <taxon>Dikarya</taxon>
        <taxon>Basidiomycota</taxon>
        <taxon>Agaricomycotina</taxon>
        <taxon>Agaricomycetes</taxon>
        <taxon>Agaricomycetidae</taxon>
        <taxon>Agaricales</taxon>
        <taxon>Marasmiineae</taxon>
        <taxon>Omphalotaceae</taxon>
        <taxon>Gymnopus</taxon>
    </lineage>
</organism>
<dbReference type="GO" id="GO:0005739">
    <property type="term" value="C:mitochondrion"/>
    <property type="evidence" value="ECO:0007669"/>
    <property type="project" value="TreeGrafter"/>
</dbReference>
<dbReference type="Gene3D" id="3.90.420.10">
    <property type="entry name" value="Oxidoreductase, molybdopterin-binding domain"/>
    <property type="match status" value="1"/>
</dbReference>
<keyword evidence="4" id="KW-0560">Oxidoreductase</keyword>
<dbReference type="SUPFAM" id="SSF81296">
    <property type="entry name" value="E set domains"/>
    <property type="match status" value="1"/>
</dbReference>
<dbReference type="GO" id="GO:0006790">
    <property type="term" value="P:sulfur compound metabolic process"/>
    <property type="evidence" value="ECO:0007669"/>
    <property type="project" value="TreeGrafter"/>
</dbReference>
<dbReference type="Pfam" id="PF03404">
    <property type="entry name" value="Mo-co_dimer"/>
    <property type="match status" value="1"/>
</dbReference>
<dbReference type="InterPro" id="IPR014756">
    <property type="entry name" value="Ig_E-set"/>
</dbReference>
<dbReference type="SUPFAM" id="SSF56524">
    <property type="entry name" value="Oxidoreductase molybdopterin-binding domain"/>
    <property type="match status" value="1"/>
</dbReference>
<reference evidence="7" key="1">
    <citation type="journal article" date="2019" name="Environ. Microbiol.">
        <title>Fungal ecological strategies reflected in gene transcription - a case study of two litter decomposers.</title>
        <authorList>
            <person name="Barbi F."/>
            <person name="Kohler A."/>
            <person name="Barry K."/>
            <person name="Baskaran P."/>
            <person name="Daum C."/>
            <person name="Fauchery L."/>
            <person name="Ihrmark K."/>
            <person name="Kuo A."/>
            <person name="LaButti K."/>
            <person name="Lipzen A."/>
            <person name="Morin E."/>
            <person name="Grigoriev I.V."/>
            <person name="Henrissat B."/>
            <person name="Lindahl B."/>
            <person name="Martin F."/>
        </authorList>
    </citation>
    <scope>NUCLEOTIDE SEQUENCE</scope>
    <source>
        <strain evidence="7">JB14</strain>
    </source>
</reference>
<gene>
    <name evidence="7" type="ORF">BT96DRAFT_1079444</name>
</gene>
<dbReference type="Proteomes" id="UP000799118">
    <property type="component" value="Unassembled WGS sequence"/>
</dbReference>
<protein>
    <submittedName>
        <fullName evidence="7">Molybdopterin binding oxidoreductase</fullName>
    </submittedName>
</protein>
<evidence type="ECO:0000256" key="1">
    <source>
        <dbReference type="ARBA" id="ARBA00001924"/>
    </source>
</evidence>
<dbReference type="Gene3D" id="2.60.40.650">
    <property type="match status" value="1"/>
</dbReference>
<dbReference type="PANTHER" id="PTHR19372:SF7">
    <property type="entry name" value="SULFITE OXIDASE, MITOCHONDRIAL"/>
    <property type="match status" value="1"/>
</dbReference>
<feature type="domain" description="Moybdenum cofactor oxidoreductase dimerisation" evidence="6">
    <location>
        <begin position="238"/>
        <end position="345"/>
    </location>
</feature>
<dbReference type="InterPro" id="IPR000572">
    <property type="entry name" value="OxRdtase_Mopterin-bd_dom"/>
</dbReference>
<dbReference type="OrthoDB" id="10051395at2759"/>
<evidence type="ECO:0000256" key="3">
    <source>
        <dbReference type="ARBA" id="ARBA00022723"/>
    </source>
</evidence>
<evidence type="ECO:0000313" key="7">
    <source>
        <dbReference type="EMBL" id="KAE9403651.1"/>
    </source>
</evidence>
<proteinExistence type="predicted"/>
<dbReference type="Pfam" id="PF00174">
    <property type="entry name" value="Oxidored_molyb"/>
    <property type="match status" value="1"/>
</dbReference>
<evidence type="ECO:0000259" key="6">
    <source>
        <dbReference type="Pfam" id="PF03404"/>
    </source>
</evidence>
<evidence type="ECO:0000259" key="5">
    <source>
        <dbReference type="Pfam" id="PF00174"/>
    </source>
</evidence>
<dbReference type="InterPro" id="IPR036374">
    <property type="entry name" value="OxRdtase_Mopterin-bd_sf"/>
</dbReference>
<dbReference type="AlphaFoldDB" id="A0A6A4I005"/>